<protein>
    <recommendedName>
        <fullName evidence="3">histidine kinase</fullName>
        <ecNumber evidence="3">2.7.13.3</ecNumber>
    </recommendedName>
</protein>
<dbReference type="SMART" id="SM01079">
    <property type="entry name" value="CHASE"/>
    <property type="match status" value="1"/>
</dbReference>
<dbReference type="NCBIfam" id="TIGR00229">
    <property type="entry name" value="sensory_box"/>
    <property type="match status" value="1"/>
</dbReference>
<keyword evidence="5" id="KW-0808">Transferase</keyword>
<keyword evidence="4" id="KW-0597">Phosphoprotein</keyword>
<dbReference type="SMART" id="SM00091">
    <property type="entry name" value="PAS"/>
    <property type="match status" value="1"/>
</dbReference>
<keyword evidence="9" id="KW-0067">ATP-binding</keyword>
<organism evidence="18 19">
    <name type="scientific">Candidatus Collierbacteria bacterium GW2011_GWA1_44_12</name>
    <dbReference type="NCBI Taxonomy" id="1618376"/>
    <lineage>
        <taxon>Bacteria</taxon>
        <taxon>Candidatus Collieribacteriota</taxon>
    </lineage>
</organism>
<dbReference type="PROSITE" id="PS50113">
    <property type="entry name" value="PAC"/>
    <property type="match status" value="1"/>
</dbReference>
<dbReference type="FunFam" id="3.30.565.10:FF:000006">
    <property type="entry name" value="Sensor histidine kinase WalK"/>
    <property type="match status" value="1"/>
</dbReference>
<dbReference type="PROSITE" id="PS50112">
    <property type="entry name" value="PAS"/>
    <property type="match status" value="1"/>
</dbReference>
<dbReference type="PANTHER" id="PTHR42878:SF7">
    <property type="entry name" value="SENSOR HISTIDINE KINASE GLRK"/>
    <property type="match status" value="1"/>
</dbReference>
<evidence type="ECO:0000256" key="11">
    <source>
        <dbReference type="ARBA" id="ARBA00023012"/>
    </source>
</evidence>
<dbReference type="Pfam" id="PF02518">
    <property type="entry name" value="HATPase_c"/>
    <property type="match status" value="1"/>
</dbReference>
<evidence type="ECO:0000256" key="1">
    <source>
        <dbReference type="ARBA" id="ARBA00000085"/>
    </source>
</evidence>
<dbReference type="PROSITE" id="PS50109">
    <property type="entry name" value="HIS_KIN"/>
    <property type="match status" value="1"/>
</dbReference>
<evidence type="ECO:0000256" key="4">
    <source>
        <dbReference type="ARBA" id="ARBA00022553"/>
    </source>
</evidence>
<dbReference type="InterPro" id="IPR001610">
    <property type="entry name" value="PAC"/>
</dbReference>
<dbReference type="SUPFAM" id="SSF47384">
    <property type="entry name" value="Homodimeric domain of signal transducing histidine kinase"/>
    <property type="match status" value="1"/>
</dbReference>
<feature type="domain" description="PAS" evidence="15">
    <location>
        <begin position="354"/>
        <end position="399"/>
    </location>
</feature>
<dbReference type="InterPro" id="IPR006189">
    <property type="entry name" value="CHASE_dom"/>
</dbReference>
<dbReference type="Pfam" id="PF03924">
    <property type="entry name" value="CHASE"/>
    <property type="match status" value="1"/>
</dbReference>
<dbReference type="Gene3D" id="3.30.565.10">
    <property type="entry name" value="Histidine kinase-like ATPase, C-terminal domain"/>
    <property type="match status" value="1"/>
</dbReference>
<dbReference type="CDD" id="cd00082">
    <property type="entry name" value="HisKA"/>
    <property type="match status" value="1"/>
</dbReference>
<dbReference type="InterPro" id="IPR036097">
    <property type="entry name" value="HisK_dim/P_sf"/>
</dbReference>
<dbReference type="SMART" id="SM00387">
    <property type="entry name" value="HATPase_c"/>
    <property type="match status" value="1"/>
</dbReference>
<dbReference type="PRINTS" id="PR00344">
    <property type="entry name" value="BCTRLSENSOR"/>
</dbReference>
<evidence type="ECO:0000256" key="8">
    <source>
        <dbReference type="ARBA" id="ARBA00022777"/>
    </source>
</evidence>
<evidence type="ECO:0000256" key="5">
    <source>
        <dbReference type="ARBA" id="ARBA00022679"/>
    </source>
</evidence>
<keyword evidence="10 13" id="KW-1133">Transmembrane helix</keyword>
<evidence type="ECO:0000256" key="13">
    <source>
        <dbReference type="SAM" id="Phobius"/>
    </source>
</evidence>
<gene>
    <name evidence="18" type="ORF">UW23_C0018G0004</name>
</gene>
<dbReference type="InterPro" id="IPR000014">
    <property type="entry name" value="PAS"/>
</dbReference>
<dbReference type="SUPFAM" id="SSF55785">
    <property type="entry name" value="PYP-like sensor domain (PAS domain)"/>
    <property type="match status" value="1"/>
</dbReference>
<feature type="domain" description="CHASE" evidence="17">
    <location>
        <begin position="80"/>
        <end position="270"/>
    </location>
</feature>
<dbReference type="AlphaFoldDB" id="A0A0G1GK48"/>
<dbReference type="CDD" id="cd00130">
    <property type="entry name" value="PAS"/>
    <property type="match status" value="1"/>
</dbReference>
<evidence type="ECO:0000259" key="14">
    <source>
        <dbReference type="PROSITE" id="PS50109"/>
    </source>
</evidence>
<dbReference type="GO" id="GO:0000156">
    <property type="term" value="F:phosphorelay response regulator activity"/>
    <property type="evidence" value="ECO:0007669"/>
    <property type="project" value="TreeGrafter"/>
</dbReference>
<evidence type="ECO:0000256" key="12">
    <source>
        <dbReference type="ARBA" id="ARBA00023136"/>
    </source>
</evidence>
<dbReference type="Pfam" id="PF13426">
    <property type="entry name" value="PAS_9"/>
    <property type="match status" value="1"/>
</dbReference>
<evidence type="ECO:0000259" key="15">
    <source>
        <dbReference type="PROSITE" id="PS50112"/>
    </source>
</evidence>
<evidence type="ECO:0000256" key="7">
    <source>
        <dbReference type="ARBA" id="ARBA00022741"/>
    </source>
</evidence>
<keyword evidence="12 13" id="KW-0472">Membrane</keyword>
<comment type="subcellular location">
    <subcellularLocation>
        <location evidence="2">Membrane</location>
        <topology evidence="2">Multi-pass membrane protein</topology>
    </subcellularLocation>
</comment>
<dbReference type="SMART" id="SM00086">
    <property type="entry name" value="PAC"/>
    <property type="match status" value="1"/>
</dbReference>
<reference evidence="18 19" key="1">
    <citation type="journal article" date="2015" name="Nature">
        <title>rRNA introns, odd ribosomes, and small enigmatic genomes across a large radiation of phyla.</title>
        <authorList>
            <person name="Brown C.T."/>
            <person name="Hug L.A."/>
            <person name="Thomas B.C."/>
            <person name="Sharon I."/>
            <person name="Castelle C.J."/>
            <person name="Singh A."/>
            <person name="Wilkins M.J."/>
            <person name="Williams K.H."/>
            <person name="Banfield J.F."/>
        </authorList>
    </citation>
    <scope>NUCLEOTIDE SEQUENCE [LARGE SCALE GENOMIC DNA]</scope>
</reference>
<dbReference type="InterPro" id="IPR000700">
    <property type="entry name" value="PAS-assoc_C"/>
</dbReference>
<evidence type="ECO:0000256" key="2">
    <source>
        <dbReference type="ARBA" id="ARBA00004141"/>
    </source>
</evidence>
<feature type="domain" description="Histidine kinase" evidence="14">
    <location>
        <begin position="483"/>
        <end position="702"/>
    </location>
</feature>
<evidence type="ECO:0000259" key="16">
    <source>
        <dbReference type="PROSITE" id="PS50113"/>
    </source>
</evidence>
<dbReference type="PROSITE" id="PS50839">
    <property type="entry name" value="CHASE"/>
    <property type="match status" value="1"/>
</dbReference>
<comment type="catalytic activity">
    <reaction evidence="1">
        <text>ATP + protein L-histidine = ADP + protein N-phospho-L-histidine.</text>
        <dbReference type="EC" id="2.7.13.3"/>
    </reaction>
</comment>
<dbReference type="GO" id="GO:0016020">
    <property type="term" value="C:membrane"/>
    <property type="evidence" value="ECO:0007669"/>
    <property type="project" value="UniProtKB-SubCell"/>
</dbReference>
<sequence length="714" mass="80701">MPRDVQIESERARISRAIWGVFTTMVIMVATFLVWRYVSLTIEGLRNESYENEITFITDEVQSRVNFMVDTLYNLRGMITVGDVDSEKWRNYFLSTAIEDRYPDYFSFAYVDIVDKNEAAAYENRIRTAEKNNPSYKSFFVFPKTDNAQTYPIRLLHTFDQDISLLLGYDVGSSPAVSGAVVESVRTSGPVMSGLTYLKLVIPSSDKTGYVVAMPIYSDVSAMELSIDQRNRLLTNFVGVWIDSKRLFGDLSTVIEDENSALAYDVYDGSVLISKGIEGNQNNLYEREVTLLNKNFRMVFSGRSDYKLTFFQENLPMFTLAIGLVVILMWYGTLISILTARKRAEELANTATKDLKKFKMAVDGVSDHVIITDSDGTIIYANKGAERITGYSVKEMLGKRPSLWGGQMPEGFYEKMWKTIKVQKKPFSGQLTNKRKSGDVYEAEINISPILNEKGDLIYFIGIERDITRTKALDRMKTEFISLASHQLRTPLSAVKWFGRMLLAGDAGKLTKLQEEYIDKINSSNEREIRLVNSLLNISRIESGRISIVPKPTDMKELVENVVTDTGISEDKKTSEIEVDIEEDLPLLNIDPDLIRHVYMNLVTNAVRYSGKRGKVNVQVKTKGRYLFSVIEDSGIGIPTSEQGRIFDRFFRAANAMKRETEGTGLGLYLAKTIVESSGGKIWFKSKENVGTTFYFTLPLSGMKAKKGEVTLAK</sequence>
<dbReference type="InterPro" id="IPR003594">
    <property type="entry name" value="HATPase_dom"/>
</dbReference>
<evidence type="ECO:0000256" key="3">
    <source>
        <dbReference type="ARBA" id="ARBA00012438"/>
    </source>
</evidence>
<dbReference type="Gene3D" id="3.30.450.20">
    <property type="entry name" value="PAS domain"/>
    <property type="match status" value="1"/>
</dbReference>
<feature type="transmembrane region" description="Helical" evidence="13">
    <location>
        <begin position="317"/>
        <end position="338"/>
    </location>
</feature>
<keyword evidence="7" id="KW-0547">Nucleotide-binding</keyword>
<feature type="domain" description="PAC" evidence="16">
    <location>
        <begin position="425"/>
        <end position="479"/>
    </location>
</feature>
<dbReference type="InterPro" id="IPR035965">
    <property type="entry name" value="PAS-like_dom_sf"/>
</dbReference>
<dbReference type="InterPro" id="IPR003661">
    <property type="entry name" value="HisK_dim/P_dom"/>
</dbReference>
<comment type="caution">
    <text evidence="18">The sequence shown here is derived from an EMBL/GenBank/DDBJ whole genome shotgun (WGS) entry which is preliminary data.</text>
</comment>
<dbReference type="SMART" id="SM00388">
    <property type="entry name" value="HisKA"/>
    <property type="match status" value="1"/>
</dbReference>
<evidence type="ECO:0000256" key="9">
    <source>
        <dbReference type="ARBA" id="ARBA00022840"/>
    </source>
</evidence>
<dbReference type="SUPFAM" id="SSF55874">
    <property type="entry name" value="ATPase domain of HSP90 chaperone/DNA topoisomerase II/histidine kinase"/>
    <property type="match status" value="1"/>
</dbReference>
<dbReference type="InterPro" id="IPR005467">
    <property type="entry name" value="His_kinase_dom"/>
</dbReference>
<keyword evidence="11" id="KW-0902">Two-component regulatory system</keyword>
<dbReference type="Proteomes" id="UP000034069">
    <property type="component" value="Unassembled WGS sequence"/>
</dbReference>
<dbReference type="GO" id="GO:0007234">
    <property type="term" value="P:osmosensory signaling via phosphorelay pathway"/>
    <property type="evidence" value="ECO:0007669"/>
    <property type="project" value="TreeGrafter"/>
</dbReference>
<proteinExistence type="predicted"/>
<keyword evidence="6 13" id="KW-0812">Transmembrane</keyword>
<dbReference type="EMBL" id="LCHN01000018">
    <property type="protein sequence ID" value="KKT35331.1"/>
    <property type="molecule type" value="Genomic_DNA"/>
</dbReference>
<dbReference type="InterPro" id="IPR042240">
    <property type="entry name" value="CHASE_sf"/>
</dbReference>
<evidence type="ECO:0000313" key="19">
    <source>
        <dbReference type="Proteomes" id="UP000034069"/>
    </source>
</evidence>
<dbReference type="Gene3D" id="1.10.287.130">
    <property type="match status" value="1"/>
</dbReference>
<dbReference type="PANTHER" id="PTHR42878">
    <property type="entry name" value="TWO-COMPONENT HISTIDINE KINASE"/>
    <property type="match status" value="1"/>
</dbReference>
<evidence type="ECO:0000259" key="17">
    <source>
        <dbReference type="PROSITE" id="PS50839"/>
    </source>
</evidence>
<dbReference type="InterPro" id="IPR036890">
    <property type="entry name" value="HATPase_C_sf"/>
</dbReference>
<keyword evidence="8 18" id="KW-0418">Kinase</keyword>
<dbReference type="GO" id="GO:0030295">
    <property type="term" value="F:protein kinase activator activity"/>
    <property type="evidence" value="ECO:0007669"/>
    <property type="project" value="TreeGrafter"/>
</dbReference>
<name>A0A0G1GK48_9BACT</name>
<dbReference type="GO" id="GO:0000155">
    <property type="term" value="F:phosphorelay sensor kinase activity"/>
    <property type="evidence" value="ECO:0007669"/>
    <property type="project" value="InterPro"/>
</dbReference>
<evidence type="ECO:0000256" key="6">
    <source>
        <dbReference type="ARBA" id="ARBA00022692"/>
    </source>
</evidence>
<dbReference type="Gene3D" id="3.30.450.350">
    <property type="entry name" value="CHASE domain"/>
    <property type="match status" value="1"/>
</dbReference>
<dbReference type="EC" id="2.7.13.3" evidence="3"/>
<dbReference type="GO" id="GO:0005524">
    <property type="term" value="F:ATP binding"/>
    <property type="evidence" value="ECO:0007669"/>
    <property type="project" value="UniProtKB-KW"/>
</dbReference>
<dbReference type="InterPro" id="IPR004358">
    <property type="entry name" value="Sig_transdc_His_kin-like_C"/>
</dbReference>
<dbReference type="InterPro" id="IPR050351">
    <property type="entry name" value="BphY/WalK/GraS-like"/>
</dbReference>
<accession>A0A0G1GK48</accession>
<evidence type="ECO:0000256" key="10">
    <source>
        <dbReference type="ARBA" id="ARBA00022989"/>
    </source>
</evidence>
<feature type="transmembrane region" description="Helical" evidence="13">
    <location>
        <begin position="17"/>
        <end position="38"/>
    </location>
</feature>
<dbReference type="Pfam" id="PF00512">
    <property type="entry name" value="HisKA"/>
    <property type="match status" value="1"/>
</dbReference>
<evidence type="ECO:0000313" key="18">
    <source>
        <dbReference type="EMBL" id="KKT35331.1"/>
    </source>
</evidence>